<evidence type="ECO:0000313" key="3">
    <source>
        <dbReference type="Proteomes" id="UP000009374"/>
    </source>
</evidence>
<organism evidence="2 3">
    <name type="scientific">Leptospirillum ferrodiazotrophum</name>
    <dbReference type="NCBI Taxonomy" id="412449"/>
    <lineage>
        <taxon>Bacteria</taxon>
        <taxon>Pseudomonadati</taxon>
        <taxon>Nitrospirota</taxon>
        <taxon>Nitrospiria</taxon>
        <taxon>Nitrospirales</taxon>
        <taxon>Nitrospiraceae</taxon>
        <taxon>Leptospirillum</taxon>
    </lineage>
</organism>
<accession>C6HWY1</accession>
<reference evidence="2 3" key="1">
    <citation type="journal article" date="2009" name="Appl. Environ. Microbiol.">
        <title>Community genomic and proteomic analyses of chemoautotrophic iron-oxidizing "Leptospirillum rubarum" (Group II) and "Leptospirillum ferrodiazotrophum" (Group III) bacteria in acid mine drainage biofilms.</title>
        <authorList>
            <person name="Goltsman D.S."/>
            <person name="Denef V.J."/>
            <person name="Singer S.W."/>
            <person name="VerBerkmoes N.C."/>
            <person name="Lefsrud M."/>
            <person name="Mueller R.S."/>
            <person name="Dick G.J."/>
            <person name="Sun C.L."/>
            <person name="Wheeler K.E."/>
            <person name="Zemla A."/>
            <person name="Baker B.J."/>
            <person name="Hauser L."/>
            <person name="Land M."/>
            <person name="Shah M.B."/>
            <person name="Thelen M.P."/>
            <person name="Hettich R.L."/>
            <person name="Banfield J.F."/>
        </authorList>
    </citation>
    <scope>NUCLEOTIDE SEQUENCE [LARGE SCALE GENOMIC DNA]</scope>
</reference>
<evidence type="ECO:0000313" key="2">
    <source>
        <dbReference type="EMBL" id="EES52941.1"/>
    </source>
</evidence>
<evidence type="ECO:0000256" key="1">
    <source>
        <dbReference type="SAM" id="MobiDB-lite"/>
    </source>
</evidence>
<sequence>MSSGAVSRADFREIGSAAPIGHSQNFLPPGSRSPPDSSWALKRKIEGFLRVLAFPSMEIPFCREGKPFHRKKENLEEAGFLFREKTAPSSRGGRFFDPSCI</sequence>
<name>C6HWY1_9BACT</name>
<dbReference type="Proteomes" id="UP000009374">
    <property type="component" value="Unassembled WGS sequence"/>
</dbReference>
<protein>
    <submittedName>
        <fullName evidence="2">Uncharacterized protein</fullName>
    </submittedName>
</protein>
<proteinExistence type="predicted"/>
<feature type="region of interest" description="Disordered" evidence="1">
    <location>
        <begin position="16"/>
        <end position="37"/>
    </location>
</feature>
<dbReference type="EMBL" id="GG693871">
    <property type="protein sequence ID" value="EES52941.1"/>
    <property type="molecule type" value="Genomic_DNA"/>
</dbReference>
<gene>
    <name evidence="2" type="ORF">UBAL3_82700053</name>
</gene>
<keyword evidence="3" id="KW-1185">Reference proteome</keyword>
<dbReference type="AlphaFoldDB" id="C6HWY1"/>